<keyword evidence="2" id="KW-1185">Reference proteome</keyword>
<evidence type="ECO:0000313" key="2">
    <source>
        <dbReference type="Proteomes" id="UP000184050"/>
    </source>
</evidence>
<dbReference type="Proteomes" id="UP000184050">
    <property type="component" value="Unassembled WGS sequence"/>
</dbReference>
<organism evidence="1 2">
    <name type="scientific">Tangfeifania diversioriginum</name>
    <dbReference type="NCBI Taxonomy" id="1168035"/>
    <lineage>
        <taxon>Bacteria</taxon>
        <taxon>Pseudomonadati</taxon>
        <taxon>Bacteroidota</taxon>
        <taxon>Bacteroidia</taxon>
        <taxon>Marinilabiliales</taxon>
        <taxon>Prolixibacteraceae</taxon>
        <taxon>Tangfeifania</taxon>
    </lineage>
</organism>
<dbReference type="EMBL" id="FQZE01000003">
    <property type="protein sequence ID" value="SHI58147.1"/>
    <property type="molecule type" value="Genomic_DNA"/>
</dbReference>
<evidence type="ECO:0000313" key="1">
    <source>
        <dbReference type="EMBL" id="SHI58147.1"/>
    </source>
</evidence>
<gene>
    <name evidence="1" type="ORF">SAMN05444280_103199</name>
</gene>
<name>A0A1M6CAX1_9BACT</name>
<reference evidence="1 2" key="1">
    <citation type="submission" date="2016-11" db="EMBL/GenBank/DDBJ databases">
        <authorList>
            <person name="Jaros S."/>
            <person name="Januszkiewicz K."/>
            <person name="Wedrychowicz H."/>
        </authorList>
    </citation>
    <scope>NUCLEOTIDE SEQUENCE [LARGE SCALE GENOMIC DNA]</scope>
    <source>
        <strain evidence="1 2">DSM 27063</strain>
    </source>
</reference>
<dbReference type="AlphaFoldDB" id="A0A1M6CAX1"/>
<sequence>MRIKPIEKPKAIFLKLVYWITKKQYGKVISPIKTIYSRSRPLLFFGKKIIDTEKKVKNHAQRTWLWDNPWKGMKIPLPSEKVKACY</sequence>
<dbReference type="RefSeq" id="WP_217652634.1">
    <property type="nucleotide sequence ID" value="NZ_FQZE01000003.1"/>
</dbReference>
<accession>A0A1M6CAX1</accession>
<protein>
    <submittedName>
        <fullName evidence="1">Uncharacterized protein</fullName>
    </submittedName>
</protein>
<feature type="non-terminal residue" evidence="1">
    <location>
        <position position="86"/>
    </location>
</feature>
<proteinExistence type="predicted"/>